<evidence type="ECO:0000313" key="2">
    <source>
        <dbReference type="Proteomes" id="UP001165960"/>
    </source>
</evidence>
<reference evidence="1" key="1">
    <citation type="submission" date="2022-04" db="EMBL/GenBank/DDBJ databases">
        <title>Genome of the entomopathogenic fungus Entomophthora muscae.</title>
        <authorList>
            <person name="Elya C."/>
            <person name="Lovett B.R."/>
            <person name="Lee E."/>
            <person name="Macias A.M."/>
            <person name="Hajek A.E."/>
            <person name="De Bivort B.L."/>
            <person name="Kasson M.T."/>
            <person name="De Fine Licht H.H."/>
            <person name="Stajich J.E."/>
        </authorList>
    </citation>
    <scope>NUCLEOTIDE SEQUENCE</scope>
    <source>
        <strain evidence="1">Berkeley</strain>
    </source>
</reference>
<sequence>MTYVDVVNRLIEVTYIKHQQHCVNITLFHLMGDFMGMLEELFITKQKPPLLQIYQQIYNSYSVIHH</sequence>
<name>A0ACC2RTQ8_9FUNG</name>
<proteinExistence type="predicted"/>
<keyword evidence="1" id="KW-0012">Acyltransferase</keyword>
<keyword evidence="1" id="KW-0808">Transferase</keyword>
<dbReference type="EC" id="2.3.1.86" evidence="1"/>
<dbReference type="EMBL" id="QTSX02006516">
    <property type="protein sequence ID" value="KAJ9053482.1"/>
    <property type="molecule type" value="Genomic_DNA"/>
</dbReference>
<dbReference type="Proteomes" id="UP001165960">
    <property type="component" value="Unassembled WGS sequence"/>
</dbReference>
<protein>
    <submittedName>
        <fullName evidence="1">Beta subunit of fatty acid synthetase</fullName>
        <ecNumber evidence="1">2.3.1.86</ecNumber>
    </submittedName>
</protein>
<evidence type="ECO:0000313" key="1">
    <source>
        <dbReference type="EMBL" id="KAJ9053482.1"/>
    </source>
</evidence>
<gene>
    <name evidence="1" type="primary">FAS1_8</name>
    <name evidence="1" type="ORF">DSO57_1023869</name>
</gene>
<accession>A0ACC2RTQ8</accession>
<organism evidence="1 2">
    <name type="scientific">Entomophthora muscae</name>
    <dbReference type="NCBI Taxonomy" id="34485"/>
    <lineage>
        <taxon>Eukaryota</taxon>
        <taxon>Fungi</taxon>
        <taxon>Fungi incertae sedis</taxon>
        <taxon>Zoopagomycota</taxon>
        <taxon>Entomophthoromycotina</taxon>
        <taxon>Entomophthoromycetes</taxon>
        <taxon>Entomophthorales</taxon>
        <taxon>Entomophthoraceae</taxon>
        <taxon>Entomophthora</taxon>
    </lineage>
</organism>
<comment type="caution">
    <text evidence="1">The sequence shown here is derived from an EMBL/GenBank/DDBJ whole genome shotgun (WGS) entry which is preliminary data.</text>
</comment>
<keyword evidence="2" id="KW-1185">Reference proteome</keyword>